<dbReference type="EMBL" id="VUJU01013347">
    <property type="protein sequence ID" value="KAF0705117.1"/>
    <property type="molecule type" value="Genomic_DNA"/>
</dbReference>
<comment type="caution">
    <text evidence="1">The sequence shown here is derived from an EMBL/GenBank/DDBJ whole genome shotgun (WGS) entry which is preliminary data.</text>
</comment>
<accession>A0A6G0VQ30</accession>
<dbReference type="Proteomes" id="UP000478052">
    <property type="component" value="Unassembled WGS sequence"/>
</dbReference>
<protein>
    <submittedName>
        <fullName evidence="1">Uncharacterized protein</fullName>
    </submittedName>
</protein>
<keyword evidence="2" id="KW-1185">Reference proteome</keyword>
<organism evidence="1 2">
    <name type="scientific">Aphis craccivora</name>
    <name type="common">Cowpea aphid</name>
    <dbReference type="NCBI Taxonomy" id="307492"/>
    <lineage>
        <taxon>Eukaryota</taxon>
        <taxon>Metazoa</taxon>
        <taxon>Ecdysozoa</taxon>
        <taxon>Arthropoda</taxon>
        <taxon>Hexapoda</taxon>
        <taxon>Insecta</taxon>
        <taxon>Pterygota</taxon>
        <taxon>Neoptera</taxon>
        <taxon>Paraneoptera</taxon>
        <taxon>Hemiptera</taxon>
        <taxon>Sternorrhyncha</taxon>
        <taxon>Aphidomorpha</taxon>
        <taxon>Aphidoidea</taxon>
        <taxon>Aphididae</taxon>
        <taxon>Aphidini</taxon>
        <taxon>Aphis</taxon>
        <taxon>Aphis</taxon>
    </lineage>
</organism>
<evidence type="ECO:0000313" key="1">
    <source>
        <dbReference type="EMBL" id="KAF0705117.1"/>
    </source>
</evidence>
<sequence length="70" mass="7941">MNETKSIHGTFTLLHGTYPKFYINNQPLSPAQCVLYLNNFKAHETTQQAPTLQTPIKTYLDLRNPTLGCC</sequence>
<gene>
    <name evidence="1" type="ORF">FWK35_00038773</name>
</gene>
<evidence type="ECO:0000313" key="2">
    <source>
        <dbReference type="Proteomes" id="UP000478052"/>
    </source>
</evidence>
<dbReference type="AlphaFoldDB" id="A0A6G0VQ30"/>
<name>A0A6G0VQ30_APHCR</name>
<proteinExistence type="predicted"/>
<reference evidence="1 2" key="1">
    <citation type="submission" date="2019-08" db="EMBL/GenBank/DDBJ databases">
        <title>Whole genome of Aphis craccivora.</title>
        <authorList>
            <person name="Voronova N.V."/>
            <person name="Shulinski R.S."/>
            <person name="Bandarenka Y.V."/>
            <person name="Zhorov D.G."/>
            <person name="Warner D."/>
        </authorList>
    </citation>
    <scope>NUCLEOTIDE SEQUENCE [LARGE SCALE GENOMIC DNA]</scope>
    <source>
        <strain evidence="1">180601</strain>
        <tissue evidence="1">Whole Body</tissue>
    </source>
</reference>